<reference evidence="1 2" key="1">
    <citation type="journal article" date="2003" name="Nature">
        <title>The genome sequence of the filamentous fungus Neurospora crassa.</title>
        <authorList>
            <person name="Galagan J.E."/>
            <person name="Calvo S.E."/>
            <person name="Borkovich K.A."/>
            <person name="Selker E.U."/>
            <person name="Read N.D."/>
            <person name="Jaffe D."/>
            <person name="FitzHugh W."/>
            <person name="Ma L.J."/>
            <person name="Smirnov S."/>
            <person name="Purcell S."/>
            <person name="Rehman B."/>
            <person name="Elkins T."/>
            <person name="Engels R."/>
            <person name="Wang S."/>
            <person name="Nielsen C.B."/>
            <person name="Butler J."/>
            <person name="Endrizzi M."/>
            <person name="Qui D."/>
            <person name="Ianakiev P."/>
            <person name="Bell-Pedersen D."/>
            <person name="Nelson M.A."/>
            <person name="Werner-Washburne M."/>
            <person name="Selitrennikoff C.P."/>
            <person name="Kinsey J.A."/>
            <person name="Braun E.L."/>
            <person name="Zelter A."/>
            <person name="Schulte U."/>
            <person name="Kothe G.O."/>
            <person name="Jedd G."/>
            <person name="Mewes W."/>
            <person name="Staben C."/>
            <person name="Marcotte E."/>
            <person name="Greenberg D."/>
            <person name="Roy A."/>
            <person name="Foley K."/>
            <person name="Naylor J."/>
            <person name="Stange-Thomann N."/>
            <person name="Barrett R."/>
            <person name="Gnerre S."/>
            <person name="Kamal M."/>
            <person name="Kamvysselis M."/>
            <person name="Mauceli E."/>
            <person name="Bielke C."/>
            <person name="Rudd S."/>
            <person name="Frishman D."/>
            <person name="Krystofova S."/>
            <person name="Rasmussen C."/>
            <person name="Metzenberg R.L."/>
            <person name="Perkins D.D."/>
            <person name="Kroken S."/>
            <person name="Cogoni C."/>
            <person name="Macino G."/>
            <person name="Catcheside D."/>
            <person name="Li W."/>
            <person name="Pratt R.J."/>
            <person name="Osmani S.A."/>
            <person name="DeSouza C.P."/>
            <person name="Glass L."/>
            <person name="Orbach M.J."/>
            <person name="Berglund J.A."/>
            <person name="Voelker R."/>
            <person name="Yarden O."/>
            <person name="Plamann M."/>
            <person name="Seiler S."/>
            <person name="Dunlap J."/>
            <person name="Radford A."/>
            <person name="Aramayo R."/>
            <person name="Natvig D.O."/>
            <person name="Alex L.A."/>
            <person name="Mannhaupt G."/>
            <person name="Ebbole D.J."/>
            <person name="Freitag M."/>
            <person name="Paulsen I."/>
            <person name="Sachs M.S."/>
            <person name="Lander E.S."/>
            <person name="Nusbaum C."/>
            <person name="Birren B."/>
        </authorList>
    </citation>
    <scope>NUCLEOTIDE SEQUENCE [LARGE SCALE GENOMIC DNA]</scope>
    <source>
        <strain evidence="2">ATCC 24698 / 74-OR23-1A / CBS 708.71 / DSM 1257 / FGSC 987</strain>
    </source>
</reference>
<proteinExistence type="predicted"/>
<dbReference type="AlphaFoldDB" id="U9W2S9"/>
<evidence type="ECO:0000313" key="1">
    <source>
        <dbReference type="EMBL" id="ESA43176.1"/>
    </source>
</evidence>
<dbReference type="OrthoDB" id="4589608at2759"/>
<evidence type="ECO:0000313" key="2">
    <source>
        <dbReference type="Proteomes" id="UP000001805"/>
    </source>
</evidence>
<keyword evidence="2" id="KW-1185">Reference proteome</keyword>
<gene>
    <name evidence="1" type="ORF">NCU16633</name>
</gene>
<dbReference type="Proteomes" id="UP000001805">
    <property type="component" value="Chromosome 3, Linkage Group III"/>
</dbReference>
<name>U9W2S9_NEUCR</name>
<dbReference type="EMBL" id="CM002238">
    <property type="protein sequence ID" value="ESA43176.1"/>
    <property type="molecule type" value="Genomic_DNA"/>
</dbReference>
<organism evidence="1 2">
    <name type="scientific">Neurospora crassa (strain ATCC 24698 / 74-OR23-1A / CBS 708.71 / DSM 1257 / FGSC 987)</name>
    <dbReference type="NCBI Taxonomy" id="367110"/>
    <lineage>
        <taxon>Eukaryota</taxon>
        <taxon>Fungi</taxon>
        <taxon>Dikarya</taxon>
        <taxon>Ascomycota</taxon>
        <taxon>Pezizomycotina</taxon>
        <taxon>Sordariomycetes</taxon>
        <taxon>Sordariomycetidae</taxon>
        <taxon>Sordariales</taxon>
        <taxon>Sordariaceae</taxon>
        <taxon>Neurospora</taxon>
    </lineage>
</organism>
<dbReference type="InParanoid" id="U9W2S9"/>
<dbReference type="GeneID" id="23569565"/>
<sequence length="232" mass="27146">MASEAKPPILAVPLEIRFEIYRHTWTIPFSDARELSEGMFGRWSSQSLNSEMCYFNLQVRQLHALVSICRQIRNEVLSEYFHQTQVIFCNRLTISPEIQHPAYSIAHRIQSSLLFASYTQHVRIRWITNNTSTLVWLLQLKRLKTLELIIDGPPRCVQSILDQTFDSSLFWRLTTLRNLEKLVVLIDCVLRATLYVQRIKDIPSKSVEVDLIQPEEQPTYVFKQLIGFDVHV</sequence>
<dbReference type="KEGG" id="ncr:NCU16633"/>
<dbReference type="VEuPathDB" id="FungiDB:NCU16633"/>
<dbReference type="RefSeq" id="XP_011394026.1">
    <property type="nucleotide sequence ID" value="XM_011395724.1"/>
</dbReference>
<protein>
    <submittedName>
        <fullName evidence="1">Uncharacterized protein</fullName>
    </submittedName>
</protein>
<accession>U9W2S9</accession>